<dbReference type="PROSITE" id="PS51257">
    <property type="entry name" value="PROKAR_LIPOPROTEIN"/>
    <property type="match status" value="1"/>
</dbReference>
<gene>
    <name evidence="3" type="ORF">FN976_15610</name>
</gene>
<dbReference type="InterPro" id="IPR013096">
    <property type="entry name" value="Cupin_2"/>
</dbReference>
<accession>A0A562ZPX0</accession>
<dbReference type="CDD" id="cd02235">
    <property type="entry name" value="cupin_BLL4011-like"/>
    <property type="match status" value="1"/>
</dbReference>
<dbReference type="RefSeq" id="WP_145893962.1">
    <property type="nucleotide sequence ID" value="NZ_VOBQ01000012.1"/>
</dbReference>
<dbReference type="OrthoDB" id="9793521at2"/>
<evidence type="ECO:0000313" key="4">
    <source>
        <dbReference type="Proteomes" id="UP000318199"/>
    </source>
</evidence>
<proteinExistence type="predicted"/>
<keyword evidence="1" id="KW-0732">Signal</keyword>
<dbReference type="Gene3D" id="2.60.120.10">
    <property type="entry name" value="Jelly Rolls"/>
    <property type="match status" value="1"/>
</dbReference>
<name>A0A562ZPX0_9BURK</name>
<dbReference type="SUPFAM" id="SSF51182">
    <property type="entry name" value="RmlC-like cupins"/>
    <property type="match status" value="1"/>
</dbReference>
<evidence type="ECO:0000259" key="2">
    <source>
        <dbReference type="Pfam" id="PF07883"/>
    </source>
</evidence>
<dbReference type="InterPro" id="IPR014710">
    <property type="entry name" value="RmlC-like_jellyroll"/>
</dbReference>
<dbReference type="PANTHER" id="PTHR38599">
    <property type="entry name" value="CUPIN DOMAIN PROTEIN (AFU_ORTHOLOGUE AFUA_3G13620)"/>
    <property type="match status" value="1"/>
</dbReference>
<comment type="caution">
    <text evidence="3">The sequence shown here is derived from an EMBL/GenBank/DDBJ whole genome shotgun (WGS) entry which is preliminary data.</text>
</comment>
<sequence>MIRSRFPIAVVFGMLLACLASTTASAQASGMTAKPLLRTTLSGDDTKETVMLAVEFAPGGTTGRHTHPGDEYTVVLQGTLELTAEGRAARRVTAGDVYHNPKGLIHQATNVGDTPARVAITFVVDKGKPITQPVTN</sequence>
<dbReference type="AlphaFoldDB" id="A0A562ZPX0"/>
<organism evidence="3 4">
    <name type="scientific">Caenimonas sedimenti</name>
    <dbReference type="NCBI Taxonomy" id="2596921"/>
    <lineage>
        <taxon>Bacteria</taxon>
        <taxon>Pseudomonadati</taxon>
        <taxon>Pseudomonadota</taxon>
        <taxon>Betaproteobacteria</taxon>
        <taxon>Burkholderiales</taxon>
        <taxon>Comamonadaceae</taxon>
        <taxon>Caenimonas</taxon>
    </lineage>
</organism>
<feature type="signal peptide" evidence="1">
    <location>
        <begin position="1"/>
        <end position="26"/>
    </location>
</feature>
<dbReference type="EMBL" id="VOBQ01000012">
    <property type="protein sequence ID" value="TWO70406.1"/>
    <property type="molecule type" value="Genomic_DNA"/>
</dbReference>
<dbReference type="Pfam" id="PF07883">
    <property type="entry name" value="Cupin_2"/>
    <property type="match status" value="1"/>
</dbReference>
<protein>
    <submittedName>
        <fullName evidence="3">Cupin domain-containing protein</fullName>
    </submittedName>
</protein>
<reference evidence="3 4" key="1">
    <citation type="submission" date="2019-07" db="EMBL/GenBank/DDBJ databases">
        <title>Caenimonas sedimenti sp. nov., isolated from activated sludge.</title>
        <authorList>
            <person name="Xu J."/>
        </authorList>
    </citation>
    <scope>NUCLEOTIDE SEQUENCE [LARGE SCALE GENOMIC DNA]</scope>
    <source>
        <strain evidence="3 4">HX-9-20</strain>
    </source>
</reference>
<dbReference type="PANTHER" id="PTHR38599:SF1">
    <property type="entry name" value="CUPIN DOMAIN PROTEIN (AFU_ORTHOLOGUE AFUA_3G13620)"/>
    <property type="match status" value="1"/>
</dbReference>
<dbReference type="Proteomes" id="UP000318199">
    <property type="component" value="Unassembled WGS sequence"/>
</dbReference>
<feature type="chain" id="PRO_5022247387" evidence="1">
    <location>
        <begin position="27"/>
        <end position="136"/>
    </location>
</feature>
<keyword evidence="4" id="KW-1185">Reference proteome</keyword>
<evidence type="ECO:0000313" key="3">
    <source>
        <dbReference type="EMBL" id="TWO70406.1"/>
    </source>
</evidence>
<dbReference type="InterPro" id="IPR011051">
    <property type="entry name" value="RmlC_Cupin_sf"/>
</dbReference>
<evidence type="ECO:0000256" key="1">
    <source>
        <dbReference type="SAM" id="SignalP"/>
    </source>
</evidence>
<feature type="domain" description="Cupin type-2" evidence="2">
    <location>
        <begin position="54"/>
        <end position="118"/>
    </location>
</feature>